<dbReference type="InterPro" id="IPR036265">
    <property type="entry name" value="HIT-like_sf"/>
</dbReference>
<dbReference type="PANTHER" id="PTHR13677">
    <property type="entry name" value="LD41638P"/>
    <property type="match status" value="1"/>
</dbReference>
<feature type="region of interest" description="Disordered" evidence="1">
    <location>
        <begin position="469"/>
        <end position="530"/>
    </location>
</feature>
<feature type="region of interest" description="Disordered" evidence="1">
    <location>
        <begin position="307"/>
        <end position="356"/>
    </location>
</feature>
<feature type="compositionally biased region" description="Low complexity" evidence="1">
    <location>
        <begin position="488"/>
        <end position="517"/>
    </location>
</feature>
<sequence length="928" mass="100485">MASDAPQPALARAAAASAPLGSDPASLDRPQPEPAHERERRHEHADRPPNPKRATLTRRISFPDHALSPTALARLRRYLVCFALVDFDIDQGPNLDNAYPPTRLPPQVQTNLAFSSLPEGTDLPHPALLPDHGYAYHWRIPYPADDDLDRLEARQPPGQDAPFERLPRAEAADGALHGFVWFVREQDDRLRRGFSQRSLVLITHLPDLAGLFSSLVAILGPLHFKHAQSGGARGGMVETACHNIASWCVARRPRRGVLSFLQSDRVLIFFIPREHRPDPTPGTTVELPFLGSVLTVSLPLPSQAQFPLLSPSTPSRRTSLSSPRLSPTLLRTPRRGATSSLPPSHGPPSPFLSPSSWHSARAASHLPALTGPPAVLPAALPLTPLCLLLFPPYRPAPERAHEIGDVGYTKLVLLWELVVLGEPLLVWSSEPRVGAEVVEALKALIKPIPFAGDVRPYLHVHDQDFSTLCKPGKSPRNGARSLSATAGQPPRRSVSVSSAQSDASSTGATPAAAAGAGRDFGLKSERKRHVKKDEAAQREIEDAWRRGDYLACDAAIYRHFAALTERFLAPLNRYFGTLWAGNEAVATAAPLLSPGPSPAPSTLFSLASFLASLRTHGSSLPLKPAAPSLSQPGTTPLERFYARFIERSPHFGAWREGRVWARGRAVGEVDELVGRLEKEVVLLEPPSPSPSSVPSGYTSAHASPSPSYNPGLGIDSVPSSRAASPAMSLSSRGFEHGSGEAGPGAKLRAQAERLRNLRDERVRSLSLERGQGEGGESGQGRQPGCIFCGITSASEGFRVVHEDAEFVVFRDRSPGSKVHLLAVPKRHVVERMKVVGRDVLLREGVAPEQQRLGFHIPPFFSVNHLHLHLLSLPLPFPGSLKYRPSLVSPTSTCLKGFSWFAEVDQVINILRAGQRVKVGSVLAPAKHA</sequence>
<evidence type="ECO:0000256" key="1">
    <source>
        <dbReference type="SAM" id="MobiDB-lite"/>
    </source>
</evidence>
<dbReference type="SUPFAM" id="SSF54197">
    <property type="entry name" value="HIT-like"/>
    <property type="match status" value="1"/>
</dbReference>
<gene>
    <name evidence="2" type="ORF">Rhopal_006735-T1</name>
</gene>
<dbReference type="InterPro" id="IPR024224">
    <property type="entry name" value="DENND6"/>
</dbReference>
<dbReference type="Pfam" id="PF11969">
    <property type="entry name" value="DcpS_C"/>
    <property type="match status" value="1"/>
</dbReference>
<dbReference type="AlphaFoldDB" id="A0AAV5GTY2"/>
<feature type="compositionally biased region" description="Polar residues" evidence="1">
    <location>
        <begin position="717"/>
        <end position="731"/>
    </location>
</feature>
<comment type="caution">
    <text evidence="2">The sequence shown here is derived from an EMBL/GenBank/DDBJ whole genome shotgun (WGS) entry which is preliminary data.</text>
</comment>
<feature type="compositionally biased region" description="Low complexity" evidence="1">
    <location>
        <begin position="1"/>
        <end position="29"/>
    </location>
</feature>
<dbReference type="GO" id="GO:0005085">
    <property type="term" value="F:guanyl-nucleotide exchange factor activity"/>
    <property type="evidence" value="ECO:0007669"/>
    <property type="project" value="InterPro"/>
</dbReference>
<reference evidence="2 3" key="1">
    <citation type="submission" date="2021-12" db="EMBL/GenBank/DDBJ databases">
        <title>High titer production of polyol ester of fatty acids by Rhodotorula paludigena BS15 towards product separation-free biomass refinery.</title>
        <authorList>
            <person name="Mano J."/>
            <person name="Ono H."/>
            <person name="Tanaka T."/>
            <person name="Naito K."/>
            <person name="Sushida H."/>
            <person name="Ike M."/>
            <person name="Tokuyasu K."/>
            <person name="Kitaoka M."/>
        </authorList>
    </citation>
    <scope>NUCLEOTIDE SEQUENCE [LARGE SCALE GENOMIC DNA]</scope>
    <source>
        <strain evidence="2 3">BS15</strain>
    </source>
</reference>
<feature type="region of interest" description="Disordered" evidence="1">
    <location>
        <begin position="683"/>
        <end position="746"/>
    </location>
</feature>
<dbReference type="Gene3D" id="3.30.428.10">
    <property type="entry name" value="HIT-like"/>
    <property type="match status" value="1"/>
</dbReference>
<feature type="compositionally biased region" description="Polar residues" evidence="1">
    <location>
        <begin position="696"/>
        <end position="708"/>
    </location>
</feature>
<feature type="region of interest" description="Disordered" evidence="1">
    <location>
        <begin position="1"/>
        <end position="60"/>
    </location>
</feature>
<organism evidence="2 3">
    <name type="scientific">Rhodotorula paludigena</name>
    <dbReference type="NCBI Taxonomy" id="86838"/>
    <lineage>
        <taxon>Eukaryota</taxon>
        <taxon>Fungi</taxon>
        <taxon>Dikarya</taxon>
        <taxon>Basidiomycota</taxon>
        <taxon>Pucciniomycotina</taxon>
        <taxon>Microbotryomycetes</taxon>
        <taxon>Sporidiobolales</taxon>
        <taxon>Sporidiobolaceae</taxon>
        <taxon>Rhodotorula</taxon>
    </lineage>
</organism>
<protein>
    <recommendedName>
        <fullName evidence="4">HIT domain-containing protein</fullName>
    </recommendedName>
</protein>
<dbReference type="EMBL" id="BQKY01000014">
    <property type="protein sequence ID" value="GJN93678.1"/>
    <property type="molecule type" value="Genomic_DNA"/>
</dbReference>
<name>A0AAV5GTY2_9BASI</name>
<feature type="compositionally biased region" description="Low complexity" evidence="1">
    <location>
        <begin position="307"/>
        <end position="331"/>
    </location>
</feature>
<evidence type="ECO:0000313" key="3">
    <source>
        <dbReference type="Proteomes" id="UP001342314"/>
    </source>
</evidence>
<evidence type="ECO:0008006" key="4">
    <source>
        <dbReference type="Google" id="ProtNLM"/>
    </source>
</evidence>
<dbReference type="GO" id="GO:0055037">
    <property type="term" value="C:recycling endosome"/>
    <property type="evidence" value="ECO:0007669"/>
    <property type="project" value="TreeGrafter"/>
</dbReference>
<dbReference type="PANTHER" id="PTHR13677:SF0">
    <property type="entry name" value="LD41638P"/>
    <property type="match status" value="1"/>
</dbReference>
<dbReference type="Proteomes" id="UP001342314">
    <property type="component" value="Unassembled WGS sequence"/>
</dbReference>
<proteinExistence type="predicted"/>
<keyword evidence="3" id="KW-1185">Reference proteome</keyword>
<feature type="region of interest" description="Disordered" evidence="1">
    <location>
        <begin position="760"/>
        <end position="782"/>
    </location>
</feature>
<accession>A0AAV5GTY2</accession>
<evidence type="ECO:0000313" key="2">
    <source>
        <dbReference type="EMBL" id="GJN93678.1"/>
    </source>
</evidence>
<feature type="compositionally biased region" description="Basic and acidic residues" evidence="1">
    <location>
        <begin position="30"/>
        <end position="49"/>
    </location>
</feature>